<reference evidence="3" key="1">
    <citation type="submission" date="2020-04" db="EMBL/GenBank/DDBJ databases">
        <authorList>
            <person name="Chiriac C."/>
            <person name="Salcher M."/>
            <person name="Ghai R."/>
            <person name="Kavagutti S V."/>
        </authorList>
    </citation>
    <scope>NUCLEOTIDE SEQUENCE</scope>
</reference>
<dbReference type="Gene3D" id="1.10.10.1400">
    <property type="entry name" value="Terminase, small subunit, N-terminal DNA-binding domain, HTH motif"/>
    <property type="match status" value="1"/>
</dbReference>
<accession>A0A6J5LG80</accession>
<evidence type="ECO:0000256" key="1">
    <source>
        <dbReference type="ARBA" id="ARBA00022612"/>
    </source>
</evidence>
<dbReference type="Pfam" id="PF03592">
    <property type="entry name" value="Terminase_2"/>
    <property type="match status" value="1"/>
</dbReference>
<protein>
    <submittedName>
        <fullName evidence="3">Terminase small subunit</fullName>
    </submittedName>
</protein>
<dbReference type="EMBL" id="LR796271">
    <property type="protein sequence ID" value="CAB4133125.1"/>
    <property type="molecule type" value="Genomic_DNA"/>
</dbReference>
<dbReference type="InterPro" id="IPR052404">
    <property type="entry name" value="SPP1-like_terminase"/>
</dbReference>
<dbReference type="PANTHER" id="PTHR41328:SF2">
    <property type="entry name" value="TERMINASE SMALL SUBUNIT"/>
    <property type="match status" value="1"/>
</dbReference>
<sequence length="134" mass="15141">MSEYLIDLNATQAAIRAGYSQKTAEVIASENLRKPNISKAIQEAMNKRAKDTEINSQFVLNGIRKIIERCEALEPVHDKEGNETGELQFKPGEALRGYELLGKHLKLFTDKVEIEVNETLADRIKEARERSKKG</sequence>
<keyword evidence="1" id="KW-1188">Viral release from host cell</keyword>
<gene>
    <name evidence="3" type="ORF">UFOVP140_39</name>
</gene>
<dbReference type="PANTHER" id="PTHR41328">
    <property type="entry name" value="TERMINASE SMALL SUBUNIT-RELATED"/>
    <property type="match status" value="1"/>
</dbReference>
<dbReference type="GO" id="GO:0051276">
    <property type="term" value="P:chromosome organization"/>
    <property type="evidence" value="ECO:0007669"/>
    <property type="project" value="InterPro"/>
</dbReference>
<evidence type="ECO:0000256" key="2">
    <source>
        <dbReference type="ARBA" id="ARBA00023219"/>
    </source>
</evidence>
<keyword evidence="2" id="KW-0231">Viral genome packaging</keyword>
<proteinExistence type="predicted"/>
<dbReference type="InterPro" id="IPR038713">
    <property type="entry name" value="Terminase_Gp1_N_sf"/>
</dbReference>
<evidence type="ECO:0000313" key="3">
    <source>
        <dbReference type="EMBL" id="CAB4133125.1"/>
    </source>
</evidence>
<name>A0A6J5LG80_9CAUD</name>
<dbReference type="InterPro" id="IPR005335">
    <property type="entry name" value="Terminase_ssu"/>
</dbReference>
<organism evidence="3">
    <name type="scientific">uncultured Caudovirales phage</name>
    <dbReference type="NCBI Taxonomy" id="2100421"/>
    <lineage>
        <taxon>Viruses</taxon>
        <taxon>Duplodnaviria</taxon>
        <taxon>Heunggongvirae</taxon>
        <taxon>Uroviricota</taxon>
        <taxon>Caudoviricetes</taxon>
        <taxon>Peduoviridae</taxon>
        <taxon>Maltschvirus</taxon>
        <taxon>Maltschvirus maltsch</taxon>
    </lineage>
</organism>